<name>A0A919TLH7_9ACTN</name>
<evidence type="ECO:0000313" key="2">
    <source>
        <dbReference type="Proteomes" id="UP000629619"/>
    </source>
</evidence>
<dbReference type="AlphaFoldDB" id="A0A919TLH7"/>
<accession>A0A919TLH7</accession>
<sequence>MPSEPAEIGSEFHWDPAALVGDDRGGLPGWVPRRRELFATGCGALAAVVRRLAPDGRLHVPSYFCLGVAEALARIVPIAFYRQLPDGRGPRWETLRARRGDVVLAQNLFGWDAPEPWHAWIRGHPGIPVIEDHSHDPFGPWARNSTAAYVVASLRKTLPVPDGGLLWSPVGRELPAPDGAESPGAARKLAAMLLKSGWLDGRPVPKQSFRALQRAGEQELLGSTGPASTFTRAVLPMLDVPGVRAASSRNARALRNALDGRTGEVKVLWFSRVAADAAPFRLQLLAPSETDRDALLAHLARNRIYAPVHWRQDRRGWWSGDAEAAALADRALTLPVDHRCSSGDVFRMAEVVTSQTSRESRSGHIIRA</sequence>
<organism evidence="1 2">
    <name type="scientific">Actinoplanes siamensis</name>
    <dbReference type="NCBI Taxonomy" id="1223317"/>
    <lineage>
        <taxon>Bacteria</taxon>
        <taxon>Bacillati</taxon>
        <taxon>Actinomycetota</taxon>
        <taxon>Actinomycetes</taxon>
        <taxon>Micromonosporales</taxon>
        <taxon>Micromonosporaceae</taxon>
        <taxon>Actinoplanes</taxon>
    </lineage>
</organism>
<evidence type="ECO:0008006" key="3">
    <source>
        <dbReference type="Google" id="ProtNLM"/>
    </source>
</evidence>
<comment type="caution">
    <text evidence="1">The sequence shown here is derived from an EMBL/GenBank/DDBJ whole genome shotgun (WGS) entry which is preliminary data.</text>
</comment>
<dbReference type="Proteomes" id="UP000629619">
    <property type="component" value="Unassembled WGS sequence"/>
</dbReference>
<protein>
    <recommendedName>
        <fullName evidence="3">DegT/DnrJ/EryC1/StrS aminotransferase family protein</fullName>
    </recommendedName>
</protein>
<proteinExistence type="predicted"/>
<gene>
    <name evidence="1" type="ORF">Asi03nite_41600</name>
</gene>
<evidence type="ECO:0000313" key="1">
    <source>
        <dbReference type="EMBL" id="GIF06622.1"/>
    </source>
</evidence>
<dbReference type="RefSeq" id="WP_203682060.1">
    <property type="nucleotide sequence ID" value="NZ_BOMW01000037.1"/>
</dbReference>
<reference evidence="1" key="1">
    <citation type="submission" date="2021-01" db="EMBL/GenBank/DDBJ databases">
        <title>Whole genome shotgun sequence of Actinoplanes siamensis NBRC 109076.</title>
        <authorList>
            <person name="Komaki H."/>
            <person name="Tamura T."/>
        </authorList>
    </citation>
    <scope>NUCLEOTIDE SEQUENCE</scope>
    <source>
        <strain evidence="1">NBRC 109076</strain>
    </source>
</reference>
<dbReference type="EMBL" id="BOMW01000037">
    <property type="protein sequence ID" value="GIF06622.1"/>
    <property type="molecule type" value="Genomic_DNA"/>
</dbReference>
<keyword evidence="2" id="KW-1185">Reference proteome</keyword>